<dbReference type="SUPFAM" id="SSF47413">
    <property type="entry name" value="lambda repressor-like DNA-binding domains"/>
    <property type="match status" value="1"/>
</dbReference>
<organism evidence="2 3">
    <name type="scientific">Nocardia rhizosphaerae</name>
    <dbReference type="NCBI Taxonomy" id="1691571"/>
    <lineage>
        <taxon>Bacteria</taxon>
        <taxon>Bacillati</taxon>
        <taxon>Actinomycetota</taxon>
        <taxon>Actinomycetes</taxon>
        <taxon>Mycobacteriales</taxon>
        <taxon>Nocardiaceae</taxon>
        <taxon>Nocardia</taxon>
    </lineage>
</organism>
<keyword evidence="3" id="KW-1185">Reference proteome</keyword>
<proteinExistence type="predicted"/>
<comment type="caution">
    <text evidence="2">The sequence shown here is derived from an EMBL/GenBank/DDBJ whole genome shotgun (WGS) entry which is preliminary data.</text>
</comment>
<dbReference type="EMBL" id="JBHSBA010000003">
    <property type="protein sequence ID" value="MFC4123723.1"/>
    <property type="molecule type" value="Genomic_DNA"/>
</dbReference>
<dbReference type="InterPro" id="IPR001387">
    <property type="entry name" value="Cro/C1-type_HTH"/>
</dbReference>
<dbReference type="PROSITE" id="PS50943">
    <property type="entry name" value="HTH_CROC1"/>
    <property type="match status" value="1"/>
</dbReference>
<evidence type="ECO:0000313" key="3">
    <source>
        <dbReference type="Proteomes" id="UP001595767"/>
    </source>
</evidence>
<dbReference type="Gene3D" id="1.10.260.40">
    <property type="entry name" value="lambda repressor-like DNA-binding domains"/>
    <property type="match status" value="1"/>
</dbReference>
<dbReference type="CDD" id="cd00093">
    <property type="entry name" value="HTH_XRE"/>
    <property type="match status" value="1"/>
</dbReference>
<dbReference type="InterPro" id="IPR010982">
    <property type="entry name" value="Lambda_DNA-bd_dom_sf"/>
</dbReference>
<evidence type="ECO:0000313" key="2">
    <source>
        <dbReference type="EMBL" id="MFC4123723.1"/>
    </source>
</evidence>
<sequence length="66" mass="7047">MEVLSEIGARIRAERRSLELTQEQLAEIADTSTRTIRDIEHGTGSTGIGTVAAVARAVGLTLQVAR</sequence>
<dbReference type="SMART" id="SM00530">
    <property type="entry name" value="HTH_XRE"/>
    <property type="match status" value="1"/>
</dbReference>
<evidence type="ECO:0000259" key="1">
    <source>
        <dbReference type="PROSITE" id="PS50943"/>
    </source>
</evidence>
<dbReference type="Pfam" id="PF01381">
    <property type="entry name" value="HTH_3"/>
    <property type="match status" value="1"/>
</dbReference>
<dbReference type="RefSeq" id="WP_378544592.1">
    <property type="nucleotide sequence ID" value="NZ_JBHSBA010000003.1"/>
</dbReference>
<gene>
    <name evidence="2" type="ORF">ACFOW8_02130</name>
</gene>
<feature type="domain" description="HTH cro/C1-type" evidence="1">
    <location>
        <begin position="11"/>
        <end position="65"/>
    </location>
</feature>
<accession>A0ABV8L0W6</accession>
<protein>
    <submittedName>
        <fullName evidence="2">Helix-turn-helix domain-containing protein</fullName>
    </submittedName>
</protein>
<reference evidence="3" key="1">
    <citation type="journal article" date="2019" name="Int. J. Syst. Evol. Microbiol.">
        <title>The Global Catalogue of Microorganisms (GCM) 10K type strain sequencing project: providing services to taxonomists for standard genome sequencing and annotation.</title>
        <authorList>
            <consortium name="The Broad Institute Genomics Platform"/>
            <consortium name="The Broad Institute Genome Sequencing Center for Infectious Disease"/>
            <person name="Wu L."/>
            <person name="Ma J."/>
        </authorList>
    </citation>
    <scope>NUCLEOTIDE SEQUENCE [LARGE SCALE GENOMIC DNA]</scope>
    <source>
        <strain evidence="3">CGMCC 4.7204</strain>
    </source>
</reference>
<dbReference type="Proteomes" id="UP001595767">
    <property type="component" value="Unassembled WGS sequence"/>
</dbReference>
<name>A0ABV8L0W6_9NOCA</name>